<dbReference type="RefSeq" id="WP_120186732.1">
    <property type="nucleotide sequence ID" value="NZ_RAQM01000008.1"/>
</dbReference>
<dbReference type="InterPro" id="IPR016181">
    <property type="entry name" value="Acyl_CoA_acyltransferase"/>
</dbReference>
<evidence type="ECO:0000259" key="2">
    <source>
        <dbReference type="PROSITE" id="PS51186"/>
    </source>
</evidence>
<feature type="domain" description="N-acetyltransferase" evidence="2">
    <location>
        <begin position="6"/>
        <end position="163"/>
    </location>
</feature>
<proteinExistence type="predicted"/>
<accession>A0A420E1U4</accession>
<protein>
    <submittedName>
        <fullName evidence="3">Putative acetyltransferase</fullName>
    </submittedName>
</protein>
<name>A0A420E1U4_9FLAO</name>
<dbReference type="PANTHER" id="PTHR13947">
    <property type="entry name" value="GNAT FAMILY N-ACETYLTRANSFERASE"/>
    <property type="match status" value="1"/>
</dbReference>
<reference evidence="3 4" key="1">
    <citation type="submission" date="2018-09" db="EMBL/GenBank/DDBJ databases">
        <title>Genomic Encyclopedia of Archaeal and Bacterial Type Strains, Phase II (KMG-II): from individual species to whole genera.</title>
        <authorList>
            <person name="Goeker M."/>
        </authorList>
    </citation>
    <scope>NUCLEOTIDE SEQUENCE [LARGE SCALE GENOMIC DNA]</scope>
    <source>
        <strain evidence="3 4">DSM 16505</strain>
    </source>
</reference>
<dbReference type="CDD" id="cd04301">
    <property type="entry name" value="NAT_SF"/>
    <property type="match status" value="1"/>
</dbReference>
<evidence type="ECO:0000313" key="4">
    <source>
        <dbReference type="Proteomes" id="UP000285780"/>
    </source>
</evidence>
<dbReference type="EMBL" id="RAQM01000008">
    <property type="protein sequence ID" value="RKF03863.1"/>
    <property type="molecule type" value="Genomic_DNA"/>
</dbReference>
<keyword evidence="4" id="KW-1185">Reference proteome</keyword>
<dbReference type="InterPro" id="IPR050769">
    <property type="entry name" value="NAT_camello-type"/>
</dbReference>
<organism evidence="3 4">
    <name type="scientific">Tenacibaculum lutimaris</name>
    <dbReference type="NCBI Taxonomy" id="285258"/>
    <lineage>
        <taxon>Bacteria</taxon>
        <taxon>Pseudomonadati</taxon>
        <taxon>Bacteroidota</taxon>
        <taxon>Flavobacteriia</taxon>
        <taxon>Flavobacteriales</taxon>
        <taxon>Flavobacteriaceae</taxon>
        <taxon>Tenacibaculum</taxon>
    </lineage>
</organism>
<dbReference type="GO" id="GO:0008080">
    <property type="term" value="F:N-acetyltransferase activity"/>
    <property type="evidence" value="ECO:0007669"/>
    <property type="project" value="InterPro"/>
</dbReference>
<gene>
    <name evidence="3" type="ORF">C8N26_1492</name>
</gene>
<dbReference type="Pfam" id="PF00583">
    <property type="entry name" value="Acetyltransf_1"/>
    <property type="match status" value="1"/>
</dbReference>
<comment type="caution">
    <text evidence="3">The sequence shown here is derived from an EMBL/GenBank/DDBJ whole genome shotgun (WGS) entry which is preliminary data.</text>
</comment>
<evidence type="ECO:0000313" key="3">
    <source>
        <dbReference type="EMBL" id="RKF03863.1"/>
    </source>
</evidence>
<sequence length="163" mass="18359">MIPSDFIIREVKPQDNAELAAVIRGVLIEFGVPKIGTAYEDKATDEMFETYQKDKAGYFVVEHQEKVVGGAGFAPLDNFEGNVCEFQKMYFLPIARGKGLGSKLIDYCLDKAKQQGFEQCYLETMPYMEAARALYAKNGFINLDKPMGNTGHYSCNVWMLKDL</sequence>
<keyword evidence="1 3" id="KW-0808">Transferase</keyword>
<dbReference type="Proteomes" id="UP000285780">
    <property type="component" value="Unassembled WGS sequence"/>
</dbReference>
<dbReference type="SUPFAM" id="SSF55729">
    <property type="entry name" value="Acyl-CoA N-acyltransferases (Nat)"/>
    <property type="match status" value="1"/>
</dbReference>
<dbReference type="PROSITE" id="PS51186">
    <property type="entry name" value="GNAT"/>
    <property type="match status" value="1"/>
</dbReference>
<dbReference type="InterPro" id="IPR000182">
    <property type="entry name" value="GNAT_dom"/>
</dbReference>
<dbReference type="Gene3D" id="3.40.630.30">
    <property type="match status" value="1"/>
</dbReference>
<dbReference type="PANTHER" id="PTHR13947:SF37">
    <property type="entry name" value="LD18367P"/>
    <property type="match status" value="1"/>
</dbReference>
<dbReference type="AlphaFoldDB" id="A0A420E1U4"/>
<evidence type="ECO:0000256" key="1">
    <source>
        <dbReference type="ARBA" id="ARBA00022679"/>
    </source>
</evidence>